<sequence length="282" mass="32676">MASLKSLDNLESFSPDLLGMPIEELIELIKLERKKYNEYTIIKDAALTCTENSSLSPEVSTKIQDLFMSTELDNASNGALLGLPPVSIPEFTYQEKILIKNAIQTDITKNCSKLLEELDELDIGYNAKKFKEEDEELFNLKKELNTQQQMYVSKLEELIFVFEEIIKLKSETLPDVANKEINLSEIKLKLYNLQSELLNAQLKVNVFTETECSMLAYDTLVKDIVQQQTECKEEIRKLEELKEQYKEVSCEQFNEILQKYIKYKAKIDQNKCLREKVEQNNA</sequence>
<keyword evidence="1" id="KW-0175">Coiled coil</keyword>
<proteinExistence type="predicted"/>
<dbReference type="EMBL" id="JARPUR010000004">
    <property type="protein sequence ID" value="KAK4876821.1"/>
    <property type="molecule type" value="Genomic_DNA"/>
</dbReference>
<comment type="caution">
    <text evidence="2">The sequence shown here is derived from an EMBL/GenBank/DDBJ whole genome shotgun (WGS) entry which is preliminary data.</text>
</comment>
<evidence type="ECO:0000256" key="1">
    <source>
        <dbReference type="SAM" id="Coils"/>
    </source>
</evidence>
<evidence type="ECO:0000313" key="3">
    <source>
        <dbReference type="Proteomes" id="UP001353858"/>
    </source>
</evidence>
<organism evidence="2 3">
    <name type="scientific">Aquatica leii</name>
    <dbReference type="NCBI Taxonomy" id="1421715"/>
    <lineage>
        <taxon>Eukaryota</taxon>
        <taxon>Metazoa</taxon>
        <taxon>Ecdysozoa</taxon>
        <taxon>Arthropoda</taxon>
        <taxon>Hexapoda</taxon>
        <taxon>Insecta</taxon>
        <taxon>Pterygota</taxon>
        <taxon>Neoptera</taxon>
        <taxon>Endopterygota</taxon>
        <taxon>Coleoptera</taxon>
        <taxon>Polyphaga</taxon>
        <taxon>Elateriformia</taxon>
        <taxon>Elateroidea</taxon>
        <taxon>Lampyridae</taxon>
        <taxon>Luciolinae</taxon>
        <taxon>Aquatica</taxon>
    </lineage>
</organism>
<protein>
    <submittedName>
        <fullName evidence="2">Uncharacterized protein</fullName>
    </submittedName>
</protein>
<dbReference type="AlphaFoldDB" id="A0AAN7P7K4"/>
<name>A0AAN7P7K4_9COLE</name>
<reference evidence="3" key="1">
    <citation type="submission" date="2023-01" db="EMBL/GenBank/DDBJ databases">
        <title>Key to firefly adult light organ development and bioluminescence: homeobox transcription factors regulate luciferase expression and transportation to peroxisome.</title>
        <authorList>
            <person name="Fu X."/>
        </authorList>
    </citation>
    <scope>NUCLEOTIDE SEQUENCE [LARGE SCALE GENOMIC DNA]</scope>
</reference>
<feature type="coiled-coil region" evidence="1">
    <location>
        <begin position="221"/>
        <end position="251"/>
    </location>
</feature>
<dbReference type="Proteomes" id="UP001353858">
    <property type="component" value="Unassembled WGS sequence"/>
</dbReference>
<keyword evidence="3" id="KW-1185">Reference proteome</keyword>
<accession>A0AAN7P7K4</accession>
<gene>
    <name evidence="2" type="ORF">RN001_009327</name>
</gene>
<evidence type="ECO:0000313" key="2">
    <source>
        <dbReference type="EMBL" id="KAK4876821.1"/>
    </source>
</evidence>